<comment type="caution">
    <text evidence="1">The sequence shown here is derived from an EMBL/GenBank/DDBJ whole genome shotgun (WGS) entry which is preliminary data.</text>
</comment>
<evidence type="ECO:0000313" key="1">
    <source>
        <dbReference type="EMBL" id="MDQ0204085.1"/>
    </source>
</evidence>
<gene>
    <name evidence="1" type="ORF">J2S01_001807</name>
</gene>
<proteinExistence type="predicted"/>
<accession>A0ABT9Y8C1</accession>
<organism evidence="1 2">
    <name type="scientific">Pectinatus haikarae</name>
    <dbReference type="NCBI Taxonomy" id="349096"/>
    <lineage>
        <taxon>Bacteria</taxon>
        <taxon>Bacillati</taxon>
        <taxon>Bacillota</taxon>
        <taxon>Negativicutes</taxon>
        <taxon>Selenomonadales</taxon>
        <taxon>Selenomonadaceae</taxon>
        <taxon>Pectinatus</taxon>
    </lineage>
</organism>
<reference evidence="1 2" key="1">
    <citation type="submission" date="2023-07" db="EMBL/GenBank/DDBJ databases">
        <title>Genomic Encyclopedia of Type Strains, Phase IV (KMG-IV): sequencing the most valuable type-strain genomes for metagenomic binning, comparative biology and taxonomic classification.</title>
        <authorList>
            <person name="Goeker M."/>
        </authorList>
    </citation>
    <scope>NUCLEOTIDE SEQUENCE [LARGE SCALE GENOMIC DNA]</scope>
    <source>
        <strain evidence="1 2">DSM 16980</strain>
    </source>
</reference>
<evidence type="ECO:0000313" key="2">
    <source>
        <dbReference type="Proteomes" id="UP001239167"/>
    </source>
</evidence>
<dbReference type="EMBL" id="JAUSUE010000012">
    <property type="protein sequence ID" value="MDQ0204085.1"/>
    <property type="molecule type" value="Genomic_DNA"/>
</dbReference>
<sequence length="52" mass="6006">MEVFVAGLSDKENTRYCPKCGTKIYEWSGDDAGKCDECDFKFYVIEKVENNE</sequence>
<protein>
    <submittedName>
        <fullName evidence="1">NADH pyrophosphatase NudC (Nudix superfamily)</fullName>
    </submittedName>
</protein>
<dbReference type="Proteomes" id="UP001239167">
    <property type="component" value="Unassembled WGS sequence"/>
</dbReference>
<dbReference type="RefSeq" id="WP_307224261.1">
    <property type="nucleotide sequence ID" value="NZ_CP116940.1"/>
</dbReference>
<name>A0ABT9Y8C1_9FIRM</name>
<keyword evidence="2" id="KW-1185">Reference proteome</keyword>
<dbReference type="SUPFAM" id="SSF57850">
    <property type="entry name" value="RING/U-box"/>
    <property type="match status" value="1"/>
</dbReference>